<evidence type="ECO:0000256" key="4">
    <source>
        <dbReference type="ARBA" id="ARBA00022692"/>
    </source>
</evidence>
<reference evidence="10" key="1">
    <citation type="submission" date="2018-07" db="EMBL/GenBank/DDBJ databases">
        <title>Genome sequencing of Paracoccus sp. SC2-6.</title>
        <authorList>
            <person name="Heo J."/>
            <person name="Kim S.-J."/>
            <person name="Kwon S.-W."/>
        </authorList>
    </citation>
    <scope>NUCLEOTIDE SEQUENCE [LARGE SCALE GENOMIC DNA]</scope>
    <source>
        <strain evidence="10">SC2-6</strain>
    </source>
</reference>
<comment type="subunit">
    <text evidence="7">The complex comprises the extracytoplasmic solute receptor protein and the two transmembrane proteins.</text>
</comment>
<keyword evidence="7" id="KW-0997">Cell inner membrane</keyword>
<protein>
    <recommendedName>
        <fullName evidence="7">TRAP transporter small permease protein</fullName>
    </recommendedName>
</protein>
<comment type="similarity">
    <text evidence="7">Belongs to the TRAP transporter small permease family.</text>
</comment>
<dbReference type="InterPro" id="IPR055348">
    <property type="entry name" value="DctQ"/>
</dbReference>
<dbReference type="KEGG" id="pars:DRW48_14435"/>
<evidence type="ECO:0000256" key="7">
    <source>
        <dbReference type="RuleBase" id="RU369079"/>
    </source>
</evidence>
<evidence type="ECO:0000256" key="5">
    <source>
        <dbReference type="ARBA" id="ARBA00022989"/>
    </source>
</evidence>
<comment type="caution">
    <text evidence="7">Lacks conserved residue(s) required for the propagation of feature annotation.</text>
</comment>
<comment type="function">
    <text evidence="7">Part of the tripartite ATP-independent periplasmic (TRAP) transport system.</text>
</comment>
<evidence type="ECO:0000256" key="3">
    <source>
        <dbReference type="ARBA" id="ARBA00022475"/>
    </source>
</evidence>
<dbReference type="GO" id="GO:0005886">
    <property type="term" value="C:plasma membrane"/>
    <property type="evidence" value="ECO:0007669"/>
    <property type="project" value="UniProtKB-SubCell"/>
</dbReference>
<comment type="subcellular location">
    <subcellularLocation>
        <location evidence="7">Cell inner membrane</location>
        <topology evidence="7">Multi-pass membrane protein</topology>
    </subcellularLocation>
    <subcellularLocation>
        <location evidence="1">Cell membrane</location>
        <topology evidence="1">Multi-pass membrane protein</topology>
    </subcellularLocation>
</comment>
<keyword evidence="6 7" id="KW-0472">Membrane</keyword>
<keyword evidence="5 7" id="KW-1133">Transmembrane helix</keyword>
<name>A0A344PMW2_9RHOB</name>
<feature type="transmembrane region" description="Helical" evidence="7">
    <location>
        <begin position="82"/>
        <end position="100"/>
    </location>
</feature>
<feature type="transmembrane region" description="Helical" evidence="7">
    <location>
        <begin position="120"/>
        <end position="142"/>
    </location>
</feature>
<evidence type="ECO:0000256" key="6">
    <source>
        <dbReference type="ARBA" id="ARBA00023136"/>
    </source>
</evidence>
<evidence type="ECO:0000259" key="8">
    <source>
        <dbReference type="Pfam" id="PF04290"/>
    </source>
</evidence>
<keyword evidence="10" id="KW-1185">Reference proteome</keyword>
<dbReference type="EMBL" id="CP030918">
    <property type="protein sequence ID" value="AXC50717.1"/>
    <property type="molecule type" value="Genomic_DNA"/>
</dbReference>
<accession>A0A344PMW2</accession>
<dbReference type="Proteomes" id="UP000252023">
    <property type="component" value="Chromosome"/>
</dbReference>
<sequence length="151" mass="16294">MLLALIAMTCATIAGRIELWLSGQWPQLGWLAGLRPIRGDYELVEMGTAIAVACFLPWCQIARGHARVDLFGRRLPAWLDMLWDLLMAAAMALLAWRVGAGMMQKLASGESSFLRGIPLWWGYAGVLPGLGLASLAALACAIGRATGDRRG</sequence>
<proteinExistence type="inferred from homology"/>
<keyword evidence="3" id="KW-1003">Cell membrane</keyword>
<dbReference type="GO" id="GO:0022857">
    <property type="term" value="F:transmembrane transporter activity"/>
    <property type="evidence" value="ECO:0007669"/>
    <property type="project" value="UniProtKB-UniRule"/>
</dbReference>
<dbReference type="AlphaFoldDB" id="A0A344PMW2"/>
<evidence type="ECO:0000313" key="9">
    <source>
        <dbReference type="EMBL" id="AXC50717.1"/>
    </source>
</evidence>
<gene>
    <name evidence="9" type="ORF">DRW48_14435</name>
</gene>
<keyword evidence="2 7" id="KW-0813">Transport</keyword>
<evidence type="ECO:0000313" key="10">
    <source>
        <dbReference type="Proteomes" id="UP000252023"/>
    </source>
</evidence>
<organism evidence="9 10">
    <name type="scientific">Paracoccus suum</name>
    <dbReference type="NCBI Taxonomy" id="2259340"/>
    <lineage>
        <taxon>Bacteria</taxon>
        <taxon>Pseudomonadati</taxon>
        <taxon>Pseudomonadota</taxon>
        <taxon>Alphaproteobacteria</taxon>
        <taxon>Rhodobacterales</taxon>
        <taxon>Paracoccaceae</taxon>
        <taxon>Paracoccus</taxon>
    </lineage>
</organism>
<evidence type="ECO:0000256" key="2">
    <source>
        <dbReference type="ARBA" id="ARBA00022448"/>
    </source>
</evidence>
<feature type="domain" description="Tripartite ATP-independent periplasmic transporters DctQ component" evidence="8">
    <location>
        <begin position="36"/>
        <end position="143"/>
    </location>
</feature>
<dbReference type="Pfam" id="PF04290">
    <property type="entry name" value="DctQ"/>
    <property type="match status" value="1"/>
</dbReference>
<dbReference type="OrthoDB" id="6183232at2"/>
<keyword evidence="4 7" id="KW-0812">Transmembrane</keyword>
<evidence type="ECO:0000256" key="1">
    <source>
        <dbReference type="ARBA" id="ARBA00004651"/>
    </source>
</evidence>